<feature type="transmembrane region" description="Helical" evidence="1">
    <location>
        <begin position="6"/>
        <end position="28"/>
    </location>
</feature>
<keyword evidence="1" id="KW-0472">Membrane</keyword>
<keyword evidence="1" id="KW-1133">Transmembrane helix</keyword>
<protein>
    <submittedName>
        <fullName evidence="2">Hemolysin</fullName>
    </submittedName>
</protein>
<dbReference type="RefSeq" id="WP_109137414.1">
    <property type="nucleotide sequence ID" value="NZ_QFFN01000014.1"/>
</dbReference>
<sequence length="94" mass="11141">MNLIVILRLIIDWLINAYIFVLFVRMILDWVNVLAPRWYPRGVVASLIDIVYQLTEPPLRWLRRYIKPLPLGAIYLDVSFIVLYFALVVLQIII</sequence>
<evidence type="ECO:0000256" key="1">
    <source>
        <dbReference type="SAM" id="Phobius"/>
    </source>
</evidence>
<name>A0A2U2MSC0_9BIFI</name>
<proteinExistence type="predicted"/>
<gene>
    <name evidence="2" type="ORF">DF200_06200</name>
</gene>
<feature type="transmembrane region" description="Helical" evidence="1">
    <location>
        <begin position="69"/>
        <end position="93"/>
    </location>
</feature>
<dbReference type="EMBL" id="QFFN01000014">
    <property type="protein sequence ID" value="PWG59724.1"/>
    <property type="molecule type" value="Genomic_DNA"/>
</dbReference>
<keyword evidence="1" id="KW-0812">Transmembrane</keyword>
<reference evidence="2 3" key="1">
    <citation type="journal article" date="2018" name="Int. J. Syst. Evol. Microbiol.">
        <title>Bifidobacterium catulorum sp. nov., a novel taxon from the faeces of the baby common marmoset (Callithrix jacchus).</title>
        <authorList>
            <person name="Modesto M."/>
            <person name="Michelini S."/>
            <person name="Oki K."/>
            <person name="Biavati B."/>
            <person name="Watanabe K."/>
            <person name="Mattarelli P."/>
        </authorList>
    </citation>
    <scope>NUCLEOTIDE SEQUENCE [LARGE SCALE GENOMIC DNA]</scope>
    <source>
        <strain evidence="2 3">MRM 8.19</strain>
    </source>
</reference>
<organism evidence="2 3">
    <name type="scientific">Bifidobacterium catulorum</name>
    <dbReference type="NCBI Taxonomy" id="1630173"/>
    <lineage>
        <taxon>Bacteria</taxon>
        <taxon>Bacillati</taxon>
        <taxon>Actinomycetota</taxon>
        <taxon>Actinomycetes</taxon>
        <taxon>Bifidobacteriales</taxon>
        <taxon>Bifidobacteriaceae</taxon>
        <taxon>Bifidobacterium</taxon>
    </lineage>
</organism>
<dbReference type="Proteomes" id="UP000245753">
    <property type="component" value="Unassembled WGS sequence"/>
</dbReference>
<keyword evidence="3" id="KW-1185">Reference proteome</keyword>
<dbReference type="AlphaFoldDB" id="A0A2U2MSC0"/>
<dbReference type="OrthoDB" id="3216131at2"/>
<dbReference type="Pfam" id="PF02325">
    <property type="entry name" value="CCB3_YggT"/>
    <property type="match status" value="1"/>
</dbReference>
<comment type="caution">
    <text evidence="2">The sequence shown here is derived from an EMBL/GenBank/DDBJ whole genome shotgun (WGS) entry which is preliminary data.</text>
</comment>
<dbReference type="GO" id="GO:0016020">
    <property type="term" value="C:membrane"/>
    <property type="evidence" value="ECO:0007669"/>
    <property type="project" value="InterPro"/>
</dbReference>
<accession>A0A2U2MSC0</accession>
<dbReference type="InterPro" id="IPR003425">
    <property type="entry name" value="CCB3/YggT"/>
</dbReference>
<evidence type="ECO:0000313" key="3">
    <source>
        <dbReference type="Proteomes" id="UP000245753"/>
    </source>
</evidence>
<evidence type="ECO:0000313" key="2">
    <source>
        <dbReference type="EMBL" id="PWG59724.1"/>
    </source>
</evidence>